<dbReference type="RefSeq" id="WP_269033840.1">
    <property type="nucleotide sequence ID" value="NZ_CP114040.1"/>
</dbReference>
<reference evidence="1" key="1">
    <citation type="submission" date="2022-11" db="EMBL/GenBank/DDBJ databases">
        <title>Minimal conservation of predation-associated metabolite biosynthetic gene clusters underscores biosynthetic potential of Myxococcota including descriptions for ten novel species: Archangium lansinium sp. nov., Myxococcus landrumus sp. nov., Nannocystis bai.</title>
        <authorList>
            <person name="Ahearne A."/>
            <person name="Stevens C."/>
            <person name="Dowd S."/>
        </authorList>
    </citation>
    <scope>NUCLEOTIDE SEQUENCE</scope>
    <source>
        <strain evidence="1">Fl3</strain>
    </source>
</reference>
<keyword evidence="2" id="KW-1185">Reference proteome</keyword>
<organism evidence="1 2">
    <name type="scientific">Nannocystis punicea</name>
    <dbReference type="NCBI Taxonomy" id="2995304"/>
    <lineage>
        <taxon>Bacteria</taxon>
        <taxon>Pseudomonadati</taxon>
        <taxon>Myxococcota</taxon>
        <taxon>Polyangia</taxon>
        <taxon>Nannocystales</taxon>
        <taxon>Nannocystaceae</taxon>
        <taxon>Nannocystis</taxon>
    </lineage>
</organism>
<proteinExistence type="predicted"/>
<accession>A0ABY7GWZ3</accession>
<dbReference type="Proteomes" id="UP001164459">
    <property type="component" value="Chromosome"/>
</dbReference>
<evidence type="ECO:0000313" key="2">
    <source>
        <dbReference type="Proteomes" id="UP001164459"/>
    </source>
</evidence>
<sequence>MVVSGSRVLVEVEDVEVEDVEVEDVEVEDVEVEDVEVEDVEVVSGSEGAVVSPVLVLGGPDDVEATVVVDVDASEVVSSFSGSSVVPGFLSCGQAASAIKKRPRKLHGCT</sequence>
<protein>
    <submittedName>
        <fullName evidence="1">Uncharacterized protein</fullName>
    </submittedName>
</protein>
<dbReference type="EMBL" id="CP114040">
    <property type="protein sequence ID" value="WAS91477.1"/>
    <property type="molecule type" value="Genomic_DNA"/>
</dbReference>
<evidence type="ECO:0000313" key="1">
    <source>
        <dbReference type="EMBL" id="WAS91477.1"/>
    </source>
</evidence>
<name>A0ABY7GWZ3_9BACT</name>
<gene>
    <name evidence="1" type="ORF">O0S08_35285</name>
</gene>